<sequence>MDVTASMLGDALLSDSLMWWSDGNDCLSLAMLRSLRVPQQMWRDDEEILAIIGGNNVVLLRDFFMYELVVDVEWAGIAGESFSLPLAKYDDGGGRAEAGHEEAARGGVRAKRKLNQRRLSLSANQSGGGHFPSWRSNFVASSNAFAQAADRLMFVVNLKQ</sequence>
<reference evidence="1" key="2">
    <citation type="submission" date="2018-05" db="EMBL/GenBank/DDBJ databases">
        <title>OgluRS3 (Oryza glumaepatula Reference Sequence Version 3).</title>
        <authorList>
            <person name="Zhang J."/>
            <person name="Kudrna D."/>
            <person name="Lee S."/>
            <person name="Talag J."/>
            <person name="Welchert J."/>
            <person name="Wing R.A."/>
        </authorList>
    </citation>
    <scope>NUCLEOTIDE SEQUENCE [LARGE SCALE GENOMIC DNA]</scope>
</reference>
<organism evidence="1">
    <name type="scientific">Oryza glumipatula</name>
    <dbReference type="NCBI Taxonomy" id="40148"/>
    <lineage>
        <taxon>Eukaryota</taxon>
        <taxon>Viridiplantae</taxon>
        <taxon>Streptophyta</taxon>
        <taxon>Embryophyta</taxon>
        <taxon>Tracheophyta</taxon>
        <taxon>Spermatophyta</taxon>
        <taxon>Magnoliopsida</taxon>
        <taxon>Liliopsida</taxon>
        <taxon>Poales</taxon>
        <taxon>Poaceae</taxon>
        <taxon>BOP clade</taxon>
        <taxon>Oryzoideae</taxon>
        <taxon>Oryzeae</taxon>
        <taxon>Oryzinae</taxon>
        <taxon>Oryza</taxon>
    </lineage>
</organism>
<dbReference type="AlphaFoldDB" id="A0A0E0AZ00"/>
<proteinExistence type="predicted"/>
<accession>A0A0E0AZ00</accession>
<dbReference type="EnsemblPlants" id="OGLUM08G25220.1">
    <property type="protein sequence ID" value="OGLUM08G25220.1"/>
    <property type="gene ID" value="OGLUM08G25220"/>
</dbReference>
<dbReference type="Proteomes" id="UP000026961">
    <property type="component" value="Chromosome 8"/>
</dbReference>
<protein>
    <submittedName>
        <fullName evidence="1">Uncharacterized protein</fullName>
    </submittedName>
</protein>
<evidence type="ECO:0000313" key="1">
    <source>
        <dbReference type="EnsemblPlants" id="OGLUM08G25220.1"/>
    </source>
</evidence>
<name>A0A0E0AZ00_9ORYZ</name>
<evidence type="ECO:0000313" key="2">
    <source>
        <dbReference type="Proteomes" id="UP000026961"/>
    </source>
</evidence>
<reference evidence="1" key="1">
    <citation type="submission" date="2015-04" db="UniProtKB">
        <authorList>
            <consortium name="EnsemblPlants"/>
        </authorList>
    </citation>
    <scope>IDENTIFICATION</scope>
</reference>
<dbReference type="Gramene" id="OGLUM08G25220.1">
    <property type="protein sequence ID" value="OGLUM08G25220.1"/>
    <property type="gene ID" value="OGLUM08G25220"/>
</dbReference>
<keyword evidence="2" id="KW-1185">Reference proteome</keyword>